<gene>
    <name evidence="1" type="ORF">QEH52_20080</name>
</gene>
<reference evidence="1 2" key="1">
    <citation type="submission" date="2023-04" db="EMBL/GenBank/DDBJ databases">
        <title>A novel bacteria isolated from coastal sediment.</title>
        <authorList>
            <person name="Liu X.-J."/>
            <person name="Du Z.-J."/>
        </authorList>
    </citation>
    <scope>NUCLEOTIDE SEQUENCE [LARGE SCALE GENOMIC DNA]</scope>
    <source>
        <strain evidence="1 2">SDUM461003</strain>
    </source>
</reference>
<evidence type="ECO:0000313" key="1">
    <source>
        <dbReference type="EMBL" id="MDQ8209829.1"/>
    </source>
</evidence>
<comment type="caution">
    <text evidence="1">The sequence shown here is derived from an EMBL/GenBank/DDBJ whole genome shotgun (WGS) entry which is preliminary data.</text>
</comment>
<proteinExistence type="predicted"/>
<dbReference type="EMBL" id="JARXHW010000213">
    <property type="protein sequence ID" value="MDQ8209829.1"/>
    <property type="molecule type" value="Genomic_DNA"/>
</dbReference>
<name>A0ABU1B289_9BACT</name>
<feature type="non-terminal residue" evidence="1">
    <location>
        <position position="79"/>
    </location>
</feature>
<evidence type="ECO:0000313" key="2">
    <source>
        <dbReference type="Proteomes" id="UP001225316"/>
    </source>
</evidence>
<dbReference type="RefSeq" id="WP_308952748.1">
    <property type="nucleotide sequence ID" value="NZ_JARXHW010000213.1"/>
</dbReference>
<sequence>MNTTMTPSIIPKKDSRRAIQTLRTDLLAPSPTNPLKNGKTSLIQSGQFTPHRKEMGNLSLLKHLKVLNKKHGSPNNPLT</sequence>
<organism evidence="1 2">
    <name type="scientific">Thalassobacterium maritimum</name>
    <dbReference type="NCBI Taxonomy" id="3041265"/>
    <lineage>
        <taxon>Bacteria</taxon>
        <taxon>Pseudomonadati</taxon>
        <taxon>Verrucomicrobiota</taxon>
        <taxon>Opitutia</taxon>
        <taxon>Puniceicoccales</taxon>
        <taxon>Coraliomargaritaceae</taxon>
        <taxon>Thalassobacterium</taxon>
    </lineage>
</organism>
<accession>A0ABU1B289</accession>
<protein>
    <submittedName>
        <fullName evidence="1">Uncharacterized protein</fullName>
    </submittedName>
</protein>
<keyword evidence="2" id="KW-1185">Reference proteome</keyword>
<dbReference type="Proteomes" id="UP001225316">
    <property type="component" value="Unassembled WGS sequence"/>
</dbReference>